<dbReference type="InterPro" id="IPR042262">
    <property type="entry name" value="CN_hydtase_beta_C"/>
</dbReference>
<gene>
    <name evidence="2" type="ORF">PGB27_08400</name>
</gene>
<dbReference type="InterPro" id="IPR023808">
    <property type="entry name" value="Nitrile_Hydratase_acc_put"/>
</dbReference>
<sequence>MQTINERPSPDTKPRVDSLVDVLPFNDRIPRHDGEVAFDQAWEIRAFAMTVALHERLGFPWEEFQAELIGAIERWEAAQSDLEQWSYYERWLAALEELARSKGWVTGEELDARTREILDQPSTIDHHHAVRDPVAIVPAGQGA</sequence>
<dbReference type="InterPro" id="IPR049054">
    <property type="entry name" value="CN_hydtase_beta-like_N"/>
</dbReference>
<protein>
    <submittedName>
        <fullName evidence="2">Nitrile hydratase accessory protein</fullName>
    </submittedName>
</protein>
<keyword evidence="3" id="KW-1185">Reference proteome</keyword>
<feature type="domain" description="Nitrile hydratase beta subunit-like N-terminal" evidence="1">
    <location>
        <begin position="30"/>
        <end position="122"/>
    </location>
</feature>
<accession>A0ABT5SR83</accession>
<dbReference type="EMBL" id="JAQZAO010000003">
    <property type="protein sequence ID" value="MDD7965369.1"/>
    <property type="molecule type" value="Genomic_DNA"/>
</dbReference>
<dbReference type="RefSeq" id="WP_274199911.1">
    <property type="nucleotide sequence ID" value="NZ_JAQZAO010000003.1"/>
</dbReference>
<evidence type="ECO:0000313" key="3">
    <source>
        <dbReference type="Proteomes" id="UP001300763"/>
    </source>
</evidence>
<dbReference type="Gene3D" id="1.10.472.20">
    <property type="entry name" value="Nitrile hydratase, beta subunit"/>
    <property type="match status" value="1"/>
</dbReference>
<evidence type="ECO:0000259" key="1">
    <source>
        <dbReference type="Pfam" id="PF21006"/>
    </source>
</evidence>
<dbReference type="Proteomes" id="UP001300763">
    <property type="component" value="Unassembled WGS sequence"/>
</dbReference>
<name>A0ABT5SR83_9PSEU</name>
<dbReference type="InterPro" id="IPR008990">
    <property type="entry name" value="Elect_transpt_acc-like_dom_sf"/>
</dbReference>
<evidence type="ECO:0000313" key="2">
    <source>
        <dbReference type="EMBL" id="MDD7965369.1"/>
    </source>
</evidence>
<dbReference type="SUPFAM" id="SSF50090">
    <property type="entry name" value="Electron transport accessory proteins"/>
    <property type="match status" value="1"/>
</dbReference>
<dbReference type="NCBIfam" id="TIGR03889">
    <property type="entry name" value="nitrile_acc"/>
    <property type="match status" value="1"/>
</dbReference>
<comment type="caution">
    <text evidence="2">The sequence shown here is derived from an EMBL/GenBank/DDBJ whole genome shotgun (WGS) entry which is preliminary data.</text>
</comment>
<dbReference type="Pfam" id="PF21006">
    <property type="entry name" value="NHase_beta_N"/>
    <property type="match status" value="1"/>
</dbReference>
<organism evidence="2 3">
    <name type="scientific">Actinomycetospora lemnae</name>
    <dbReference type="NCBI Taxonomy" id="3019891"/>
    <lineage>
        <taxon>Bacteria</taxon>
        <taxon>Bacillati</taxon>
        <taxon>Actinomycetota</taxon>
        <taxon>Actinomycetes</taxon>
        <taxon>Pseudonocardiales</taxon>
        <taxon>Pseudonocardiaceae</taxon>
        <taxon>Actinomycetospora</taxon>
    </lineage>
</organism>
<proteinExistence type="predicted"/>
<reference evidence="2 3" key="1">
    <citation type="submission" date="2023-02" db="EMBL/GenBank/DDBJ databases">
        <title>Genome sequencing required for Actinomycetospora new species description.</title>
        <authorList>
            <person name="Saimee Y."/>
            <person name="Duangmal K."/>
        </authorList>
    </citation>
    <scope>NUCLEOTIDE SEQUENCE [LARGE SCALE GENOMIC DNA]</scope>
    <source>
        <strain evidence="2 3">DW7H6</strain>
    </source>
</reference>